<feature type="disulfide bond" evidence="17">
    <location>
        <begin position="506"/>
        <end position="511"/>
    </location>
</feature>
<dbReference type="Pfam" id="PF23105">
    <property type="entry name" value="EGF_integrin"/>
    <property type="match status" value="1"/>
</dbReference>
<feature type="disulfide bond" evidence="17">
    <location>
        <begin position="508"/>
        <end position="544"/>
    </location>
</feature>
<feature type="disulfide bond" evidence="17">
    <location>
        <begin position="552"/>
        <end position="557"/>
    </location>
</feature>
<feature type="disulfide bond" evidence="17">
    <location>
        <begin position="260"/>
        <end position="299"/>
    </location>
</feature>
<dbReference type="SUPFAM" id="SSF53300">
    <property type="entry name" value="vWA-like"/>
    <property type="match status" value="1"/>
</dbReference>
<keyword evidence="11 18" id="KW-0130">Cell adhesion</keyword>
<feature type="disulfide bond" evidence="17">
    <location>
        <begin position="612"/>
        <end position="615"/>
    </location>
</feature>
<dbReference type="Pfam" id="PF00362">
    <property type="entry name" value="Integrin_beta"/>
    <property type="match status" value="1"/>
</dbReference>
<dbReference type="GO" id="GO:0005178">
    <property type="term" value="F:integrin binding"/>
    <property type="evidence" value="ECO:0007669"/>
    <property type="project" value="TreeGrafter"/>
</dbReference>
<dbReference type="Proteomes" id="UP000762676">
    <property type="component" value="Unassembled WGS sequence"/>
</dbReference>
<dbReference type="GO" id="GO:0046872">
    <property type="term" value="F:metal ion binding"/>
    <property type="evidence" value="ECO:0007669"/>
    <property type="project" value="UniProtKB-KW"/>
</dbReference>
<keyword evidence="14 20" id="KW-0472">Membrane</keyword>
<dbReference type="FunFam" id="2.10.25.10:FF:000036">
    <property type="entry name" value="Integrin beta"/>
    <property type="match status" value="1"/>
</dbReference>
<feature type="disulfide bond" evidence="17">
    <location>
        <begin position="451"/>
        <end position="463"/>
    </location>
</feature>
<name>A0AAV4HUZ9_9GAST</name>
<dbReference type="PANTHER" id="PTHR10082:SF60">
    <property type="entry name" value="INTEGRIN BETA-PS"/>
    <property type="match status" value="1"/>
</dbReference>
<dbReference type="InterPro" id="IPR040622">
    <property type="entry name" value="EGF_integrin_1"/>
</dbReference>
<keyword evidence="16" id="KW-0325">Glycoprotein</keyword>
<feature type="disulfide bond" evidence="17">
    <location>
        <begin position="593"/>
        <end position="642"/>
    </location>
</feature>
<evidence type="ECO:0000256" key="4">
    <source>
        <dbReference type="ARBA" id="ARBA00022536"/>
    </source>
</evidence>
<feature type="disulfide bond" evidence="17">
    <location>
        <begin position="460"/>
        <end position="500"/>
    </location>
</feature>
<dbReference type="AlphaFoldDB" id="A0AAV4HUZ9"/>
<keyword evidence="13 18" id="KW-0401">Integrin</keyword>
<dbReference type="InterPro" id="IPR002369">
    <property type="entry name" value="Integrin_bsu_VWA"/>
</dbReference>
<feature type="disulfide bond" evidence="17">
    <location>
        <begin position="598"/>
        <end position="609"/>
    </location>
</feature>
<keyword evidence="9" id="KW-0106">Calcium</keyword>
<evidence type="ECO:0000256" key="20">
    <source>
        <dbReference type="SAM" id="Phobius"/>
    </source>
</evidence>
<keyword evidence="12 20" id="KW-1133">Transmembrane helix</keyword>
<dbReference type="Pfam" id="PF08725">
    <property type="entry name" value="Integrin_b_cyt"/>
    <property type="match status" value="1"/>
</dbReference>
<feature type="disulfide bond" evidence="17">
    <location>
        <begin position="45"/>
        <end position="77"/>
    </location>
</feature>
<evidence type="ECO:0000256" key="15">
    <source>
        <dbReference type="ARBA" id="ARBA00023157"/>
    </source>
</evidence>
<dbReference type="InterPro" id="IPR014836">
    <property type="entry name" value="Integrin_bsu_cyt_dom"/>
</dbReference>
<evidence type="ECO:0000256" key="10">
    <source>
        <dbReference type="ARBA" id="ARBA00022842"/>
    </source>
</evidence>
<evidence type="ECO:0000313" key="26">
    <source>
        <dbReference type="Proteomes" id="UP000762676"/>
    </source>
</evidence>
<feature type="chain" id="PRO_5043674547" description="Integrin beta" evidence="21">
    <location>
        <begin position="26"/>
        <end position="775"/>
    </location>
</feature>
<dbReference type="SMART" id="SM01241">
    <property type="entry name" value="Integrin_b_cyt"/>
    <property type="match status" value="1"/>
</dbReference>
<evidence type="ECO:0000259" key="23">
    <source>
        <dbReference type="SMART" id="SM01241"/>
    </source>
</evidence>
<dbReference type="PIRSF" id="PIRSF002512">
    <property type="entry name" value="Integrin_B"/>
    <property type="match status" value="1"/>
</dbReference>
<dbReference type="GO" id="GO:0007229">
    <property type="term" value="P:integrin-mediated signaling pathway"/>
    <property type="evidence" value="ECO:0007669"/>
    <property type="project" value="UniProtKB-KW"/>
</dbReference>
<dbReference type="InterPro" id="IPR013111">
    <property type="entry name" value="EGF_extracell"/>
</dbReference>
<dbReference type="GO" id="GO:0009986">
    <property type="term" value="C:cell surface"/>
    <property type="evidence" value="ECO:0007669"/>
    <property type="project" value="TreeGrafter"/>
</dbReference>
<organism evidence="25 26">
    <name type="scientific">Elysia marginata</name>
    <dbReference type="NCBI Taxonomy" id="1093978"/>
    <lineage>
        <taxon>Eukaryota</taxon>
        <taxon>Metazoa</taxon>
        <taxon>Spiralia</taxon>
        <taxon>Lophotrochozoa</taxon>
        <taxon>Mollusca</taxon>
        <taxon>Gastropoda</taxon>
        <taxon>Heterobranchia</taxon>
        <taxon>Euthyneura</taxon>
        <taxon>Panpulmonata</taxon>
        <taxon>Sacoglossa</taxon>
        <taxon>Placobranchoidea</taxon>
        <taxon>Plakobranchidae</taxon>
        <taxon>Elysia</taxon>
    </lineage>
</organism>
<keyword evidence="26" id="KW-1185">Reference proteome</keyword>
<feature type="domain" description="Integrin beta subunit tail" evidence="24">
    <location>
        <begin position="619"/>
        <end position="702"/>
    </location>
</feature>
<dbReference type="PROSITE" id="PS00243">
    <property type="entry name" value="I_EGF_1"/>
    <property type="match status" value="2"/>
</dbReference>
<dbReference type="Gene3D" id="2.10.25.10">
    <property type="entry name" value="Laminin"/>
    <property type="match status" value="3"/>
</dbReference>
<evidence type="ECO:0000256" key="1">
    <source>
        <dbReference type="ARBA" id="ARBA00004251"/>
    </source>
</evidence>
<feature type="disulfide bond" evidence="17">
    <location>
        <begin position="55"/>
        <end position="67"/>
    </location>
</feature>
<evidence type="ECO:0000256" key="7">
    <source>
        <dbReference type="ARBA" id="ARBA00022729"/>
    </source>
</evidence>
<feature type="disulfide bond" evidence="17">
    <location>
        <begin position="465"/>
        <end position="474"/>
    </location>
</feature>
<dbReference type="GO" id="GO:0005925">
    <property type="term" value="C:focal adhesion"/>
    <property type="evidence" value="ECO:0007669"/>
    <property type="project" value="TreeGrafter"/>
</dbReference>
<feature type="disulfide bond" evidence="17">
    <location>
        <begin position="559"/>
        <end position="568"/>
    </location>
</feature>
<feature type="disulfide bond" evidence="17">
    <location>
        <begin position="625"/>
        <end position="697"/>
    </location>
</feature>
<feature type="region of interest" description="Disordered" evidence="19">
    <location>
        <begin position="752"/>
        <end position="775"/>
    </location>
</feature>
<comment type="similarity">
    <text evidence="2 18">Belongs to the integrin beta chain family.</text>
</comment>
<sequence>MLKTSVLGWSLTFLSLLFTFAIVCSQSIEDEFSNPCTTADTCGQCMHIAPMCAWCGQEGFPRSLKRCDILQNLQKSCNLTDITYPMLSFKETKNHQWTSGGQDEDPVQVRPQELEYSLRPNEQVNFKLKFRQQENYPVDLYFLLDLSYGMARDQQAQKRLIALGHTIGDKMKSITNNFRLGFGTFVDKLLMPYSAWTDAMLKDRCPGDTCRRPHDFRNELGLGVNYSEFSDKMQAALEDVSQSLDDAEGGLDGVIQTLDCDIGWREKSRRLIVYSSNSLFHLAGAGKLGGATRHSNLQCSLDNAGFYTGEKIYDYPSVSQVAAKLREKNANLIFAVMANVVNDYRELSSFLDGAVVGELEDNSKNIVELINRKNVMRETSMCENLEIMETVEFDVTMKVDAKICEGKSGVVSKDVTLDAVGLNETLVVRLNVTCNCPCEMPGQEEPNSMKCEYGNGTFECGVCKCNPGRYGRNCECDQTEISSEESLRKCRRDPNNTLTCSGRGDCLCGECKCWTLSLNTKLEYSGEFCECNDYSCSFGPNGLCGGPTRGVCKCGTCACLDGWSGNDCECSTDQEPCMASTGTLCNNNGTCNCGKCDCDEGSKWFGPTCEECPNCPTQCNEHFACTQCTPTHFPGTLTRDECDKFCPNVEDKDELEESDGVRKCQGKSASDGCTLFFTYEYNDNNEVLIKVQRTKKCPRDAPLAAIIGGTVAAVIFIPLLIICFIIFIRNRRDAKEYADFLKDKNKARWESGANPIYKDPKSTFQNPMYKGQAGN</sequence>
<feature type="disulfide bond" evidence="17">
    <location>
        <begin position="531"/>
        <end position="536"/>
    </location>
</feature>
<evidence type="ECO:0000256" key="9">
    <source>
        <dbReference type="ARBA" id="ARBA00022837"/>
    </source>
</evidence>
<feature type="disulfide bond" evidence="17">
    <location>
        <begin position="619"/>
        <end position="628"/>
    </location>
</feature>
<keyword evidence="10" id="KW-0460">Magnesium</keyword>
<evidence type="ECO:0000256" key="8">
    <source>
        <dbReference type="ARBA" id="ARBA00022737"/>
    </source>
</evidence>
<dbReference type="GO" id="GO:0033627">
    <property type="term" value="P:cell adhesion mediated by integrin"/>
    <property type="evidence" value="ECO:0007669"/>
    <property type="project" value="TreeGrafter"/>
</dbReference>
<feature type="signal peptide" evidence="21">
    <location>
        <begin position="1"/>
        <end position="25"/>
    </location>
</feature>
<feature type="disulfide bond" evidence="17">
    <location>
        <begin position="554"/>
        <end position="585"/>
    </location>
</feature>
<evidence type="ECO:0000256" key="13">
    <source>
        <dbReference type="ARBA" id="ARBA00023037"/>
    </source>
</evidence>
<dbReference type="SUPFAM" id="SSF69179">
    <property type="entry name" value="Integrin domains"/>
    <property type="match status" value="1"/>
</dbReference>
<dbReference type="EMBL" id="BMAT01012846">
    <property type="protein sequence ID" value="GFS00396.1"/>
    <property type="molecule type" value="Genomic_DNA"/>
</dbReference>
<evidence type="ECO:0000256" key="5">
    <source>
        <dbReference type="ARBA" id="ARBA00022692"/>
    </source>
</evidence>
<keyword evidence="4" id="KW-0245">EGF-like domain</keyword>
<dbReference type="InterPro" id="IPR057243">
    <property type="entry name" value="Integrin_I-EGF_CS"/>
</dbReference>
<keyword evidence="5 18" id="KW-0812">Transmembrane</keyword>
<dbReference type="Pfam" id="PF18372">
    <property type="entry name" value="I-EGF_1"/>
    <property type="match status" value="1"/>
</dbReference>
<evidence type="ECO:0000256" key="12">
    <source>
        <dbReference type="ARBA" id="ARBA00022989"/>
    </source>
</evidence>
<dbReference type="Gene3D" id="4.10.1240.30">
    <property type="match status" value="1"/>
</dbReference>
<feature type="disulfide bond" evidence="17">
    <location>
        <begin position="476"/>
        <end position="490"/>
    </location>
</feature>
<comment type="subcellular location">
    <subcellularLocation>
        <location evidence="1 18">Cell membrane</location>
        <topology evidence="1 18">Single-pass type I membrane protein</topology>
    </subcellularLocation>
</comment>
<gene>
    <name evidence="25" type="ORF">ElyMa_006398000</name>
</gene>
<dbReference type="SMART" id="SM01242">
    <property type="entry name" value="Integrin_B_tail"/>
    <property type="match status" value="1"/>
</dbReference>
<evidence type="ECO:0000256" key="14">
    <source>
        <dbReference type="ARBA" id="ARBA00023136"/>
    </source>
</evidence>
<keyword evidence="15 17" id="KW-1015">Disulfide bond</keyword>
<evidence type="ECO:0000256" key="21">
    <source>
        <dbReference type="SAM" id="SignalP"/>
    </source>
</evidence>
<dbReference type="InterPro" id="IPR036349">
    <property type="entry name" value="Integrin_bsu_tail_dom_sf"/>
</dbReference>
<feature type="domain" description="Integrin beta subunit cytoplasmic" evidence="23">
    <location>
        <begin position="730"/>
        <end position="772"/>
    </location>
</feature>
<dbReference type="Gene3D" id="3.40.50.410">
    <property type="entry name" value="von Willebrand factor, type A domain"/>
    <property type="match status" value="1"/>
</dbReference>
<keyword evidence="6" id="KW-0479">Metal-binding</keyword>
<feature type="disulfide bond" evidence="17">
    <location>
        <begin position="42"/>
        <end position="52"/>
    </location>
</feature>
<feature type="disulfide bond" evidence="17">
    <location>
        <begin position="205"/>
        <end position="210"/>
    </location>
</feature>
<dbReference type="SUPFAM" id="SSF57196">
    <property type="entry name" value="EGF/Laminin"/>
    <property type="match status" value="2"/>
</dbReference>
<evidence type="ECO:0000256" key="19">
    <source>
        <dbReference type="SAM" id="MobiDB-lite"/>
    </source>
</evidence>
<dbReference type="GO" id="GO:0007160">
    <property type="term" value="P:cell-matrix adhesion"/>
    <property type="evidence" value="ECO:0007669"/>
    <property type="project" value="TreeGrafter"/>
</dbReference>
<feature type="disulfide bond" evidence="17">
    <location>
        <begin position="434"/>
        <end position="438"/>
    </location>
</feature>
<dbReference type="SMART" id="SM00187">
    <property type="entry name" value="INB"/>
    <property type="match status" value="1"/>
</dbReference>
<dbReference type="PRINTS" id="PR01186">
    <property type="entry name" value="INTEGRINB"/>
</dbReference>
<dbReference type="GO" id="GO:0098609">
    <property type="term" value="P:cell-cell adhesion"/>
    <property type="evidence" value="ECO:0007669"/>
    <property type="project" value="TreeGrafter"/>
</dbReference>
<evidence type="ECO:0000259" key="22">
    <source>
        <dbReference type="SMART" id="SM00187"/>
    </source>
</evidence>
<feature type="disulfide bond" evidence="17">
    <location>
        <begin position="513"/>
        <end position="529"/>
    </location>
</feature>
<dbReference type="PROSITE" id="PS52047">
    <property type="entry name" value="I_EGF_2"/>
    <property type="match status" value="1"/>
</dbReference>
<dbReference type="InterPro" id="IPR015812">
    <property type="entry name" value="Integrin_bsu"/>
</dbReference>
<dbReference type="SUPFAM" id="SSF103575">
    <property type="entry name" value="Plexin repeat"/>
    <property type="match status" value="1"/>
</dbReference>
<feature type="disulfide bond" evidence="17">
    <location>
        <begin position="570"/>
        <end position="577"/>
    </location>
</feature>
<reference evidence="25 26" key="1">
    <citation type="journal article" date="2021" name="Elife">
        <title>Chloroplast acquisition without the gene transfer in kleptoplastic sea slugs, Plakobranchus ocellatus.</title>
        <authorList>
            <person name="Maeda T."/>
            <person name="Takahashi S."/>
            <person name="Yoshida T."/>
            <person name="Shimamura S."/>
            <person name="Takaki Y."/>
            <person name="Nagai Y."/>
            <person name="Toyoda A."/>
            <person name="Suzuki Y."/>
            <person name="Arimoto A."/>
            <person name="Ishii H."/>
            <person name="Satoh N."/>
            <person name="Nishiyama T."/>
            <person name="Hasebe M."/>
            <person name="Maruyama T."/>
            <person name="Minagawa J."/>
            <person name="Obokata J."/>
            <person name="Shigenobu S."/>
        </authorList>
    </citation>
    <scope>NUCLEOTIDE SEQUENCE [LARGE SCALE GENOMIC DNA]</scope>
</reference>
<dbReference type="InterPro" id="IPR036465">
    <property type="entry name" value="vWFA_dom_sf"/>
</dbReference>
<proteinExistence type="inferred from homology"/>
<evidence type="ECO:0000313" key="25">
    <source>
        <dbReference type="EMBL" id="GFS00396.1"/>
    </source>
</evidence>
<accession>A0AAV4HUZ9</accession>
<feature type="transmembrane region" description="Helical" evidence="20">
    <location>
        <begin position="703"/>
        <end position="728"/>
    </location>
</feature>
<dbReference type="InterPro" id="IPR057073">
    <property type="entry name" value="EGF_integrin_2"/>
</dbReference>
<comment type="caution">
    <text evidence="25">The sequence shown here is derived from an EMBL/GenBank/DDBJ whole genome shotgun (WGS) entry which is preliminary data.</text>
</comment>
<feature type="disulfide bond" evidence="17">
    <location>
        <begin position="591"/>
        <end position="596"/>
    </location>
</feature>
<dbReference type="PANTHER" id="PTHR10082">
    <property type="entry name" value="INTEGRIN BETA SUBUNIT"/>
    <property type="match status" value="1"/>
</dbReference>
<dbReference type="GO" id="GO:0016477">
    <property type="term" value="P:cell migration"/>
    <property type="evidence" value="ECO:0007669"/>
    <property type="project" value="TreeGrafter"/>
</dbReference>
<feature type="disulfide bond" evidence="17">
    <location>
        <begin position="646"/>
        <end position="673"/>
    </location>
</feature>
<evidence type="ECO:0000256" key="6">
    <source>
        <dbReference type="ARBA" id="ARBA00022723"/>
    </source>
</evidence>
<dbReference type="GO" id="GO:0008305">
    <property type="term" value="C:integrin complex"/>
    <property type="evidence" value="ECO:0007669"/>
    <property type="project" value="TreeGrafter"/>
</dbReference>
<dbReference type="Pfam" id="PF07974">
    <property type="entry name" value="EGF_2"/>
    <property type="match status" value="1"/>
</dbReference>
<evidence type="ECO:0000256" key="3">
    <source>
        <dbReference type="ARBA" id="ARBA00022475"/>
    </source>
</evidence>
<dbReference type="FunFam" id="2.10.25.10:FF:000075">
    <property type="entry name" value="Integrin beta"/>
    <property type="match status" value="1"/>
</dbReference>
<evidence type="ECO:0000256" key="11">
    <source>
        <dbReference type="ARBA" id="ARBA00022889"/>
    </source>
</evidence>
<dbReference type="InterPro" id="IPR012896">
    <property type="entry name" value="Integrin_bsu_tail"/>
</dbReference>
<keyword evidence="3" id="KW-1003">Cell membrane</keyword>
<evidence type="ECO:0000256" key="2">
    <source>
        <dbReference type="ARBA" id="ARBA00007449"/>
    </source>
</evidence>
<evidence type="ECO:0000256" key="16">
    <source>
        <dbReference type="ARBA" id="ARBA00023180"/>
    </source>
</evidence>
<protein>
    <recommendedName>
        <fullName evidence="18">Integrin beta</fullName>
    </recommendedName>
</protein>
<dbReference type="Gene3D" id="1.20.5.100">
    <property type="entry name" value="Cytochrome c1, transmembrane anchor, C-terminal"/>
    <property type="match status" value="1"/>
</dbReference>
<evidence type="ECO:0000256" key="17">
    <source>
        <dbReference type="PIRSR" id="PIRSR002512-1"/>
    </source>
</evidence>
<evidence type="ECO:0000256" key="18">
    <source>
        <dbReference type="RuleBase" id="RU000633"/>
    </source>
</evidence>
<dbReference type="Gene3D" id="2.60.40.1510">
    <property type="entry name" value="ntegrin, alpha v. Chain A, domain 3"/>
    <property type="match status" value="1"/>
</dbReference>
<dbReference type="SUPFAM" id="SSF69687">
    <property type="entry name" value="Integrin beta tail domain"/>
    <property type="match status" value="1"/>
</dbReference>
<keyword evidence="8" id="KW-0677">Repeat</keyword>
<evidence type="ECO:0000259" key="24">
    <source>
        <dbReference type="SMART" id="SM01242"/>
    </source>
</evidence>
<keyword evidence="7 21" id="KW-0732">Signal</keyword>
<feature type="domain" description="Integrin beta subunit VWA" evidence="22">
    <location>
        <begin position="41"/>
        <end position="436"/>
    </location>
</feature>
<dbReference type="InterPro" id="IPR032695">
    <property type="entry name" value="Integrin_dom_sf"/>
</dbReference>